<dbReference type="Proteomes" id="UP000562464">
    <property type="component" value="Unassembled WGS sequence"/>
</dbReference>
<dbReference type="EMBL" id="JACHHV010000001">
    <property type="protein sequence ID" value="MBB5887264.1"/>
    <property type="molecule type" value="Genomic_DNA"/>
</dbReference>
<keyword evidence="2" id="KW-1185">Reference proteome</keyword>
<accession>A0A841C4J4</accession>
<evidence type="ECO:0008006" key="3">
    <source>
        <dbReference type="Google" id="ProtNLM"/>
    </source>
</evidence>
<name>A0A841C4J4_9LACT</name>
<sequence>MFVVDYKNVPGVIENFSLANDAQRESLANLVASEAKYLNEHFNKEMTLYTLDEKPGIYPWLSSIFAERGLNFDDQRPIFVGEYDVKDIVDSKKFGYKDYGNAHFAWVIFASGMDANASYNLEKNKRRAVGFKLSVGMEEPIIFAENGFKFASMKSKIGGIIRGTYFVAKGEYL</sequence>
<protein>
    <recommendedName>
        <fullName evidence="3">Phage tail protein</fullName>
    </recommendedName>
</protein>
<organism evidence="1 2">
    <name type="scientific">Lactovum miscens</name>
    <dbReference type="NCBI Taxonomy" id="190387"/>
    <lineage>
        <taxon>Bacteria</taxon>
        <taxon>Bacillati</taxon>
        <taxon>Bacillota</taxon>
        <taxon>Bacilli</taxon>
        <taxon>Lactobacillales</taxon>
        <taxon>Streptococcaceae</taxon>
        <taxon>Lactovum</taxon>
    </lineage>
</organism>
<dbReference type="AlphaFoldDB" id="A0A841C4J4"/>
<proteinExistence type="predicted"/>
<evidence type="ECO:0000313" key="2">
    <source>
        <dbReference type="Proteomes" id="UP000562464"/>
    </source>
</evidence>
<comment type="caution">
    <text evidence="1">The sequence shown here is derived from an EMBL/GenBank/DDBJ whole genome shotgun (WGS) entry which is preliminary data.</text>
</comment>
<dbReference type="RefSeq" id="WP_183538277.1">
    <property type="nucleotide sequence ID" value="NZ_DASWOY010000024.1"/>
</dbReference>
<reference evidence="1 2" key="1">
    <citation type="submission" date="2020-08" db="EMBL/GenBank/DDBJ databases">
        <title>Genomic Encyclopedia of Type Strains, Phase IV (KMG-IV): sequencing the most valuable type-strain genomes for metagenomic binning, comparative biology and taxonomic classification.</title>
        <authorList>
            <person name="Goeker M."/>
        </authorList>
    </citation>
    <scope>NUCLEOTIDE SEQUENCE [LARGE SCALE GENOMIC DNA]</scope>
    <source>
        <strain evidence="1 2">DSM 14925</strain>
    </source>
</reference>
<gene>
    <name evidence="1" type="ORF">HNQ37_000132</name>
</gene>
<evidence type="ECO:0000313" key="1">
    <source>
        <dbReference type="EMBL" id="MBB5887264.1"/>
    </source>
</evidence>